<dbReference type="EMBL" id="JABAIL010000007">
    <property type="protein sequence ID" value="NLR93713.1"/>
    <property type="molecule type" value="Genomic_DNA"/>
</dbReference>
<dbReference type="InterPro" id="IPR003409">
    <property type="entry name" value="MORN"/>
</dbReference>
<keyword evidence="2" id="KW-0677">Repeat</keyword>
<sequence>MKKILIIIPLCFILSIISLYVSEHIDQLHIKIKTLEKEDLEYKVLTLKTTADSLLIAHQYDTALSLYHKVDSIYQSDSYTENALRFIEDQKVPFEKINELEKRYYTNQKYIYRLKQNQVELFDSINVYKTTNHLLTSDKGKLELDLQKNKKTIKNLQKELVSQNKDIERLDIQNYDGAEIKYIGEVFNGNAHGFGYAVFEKTGFYEGLWENNRRNGQGVYTWENGDRFEGNYKAGIRDGFGVYFFKSGERYEGFWSNNLREGFGVLFNDKNEVIFEGIWKKDKPKNKKLTK</sequence>
<evidence type="ECO:0000256" key="6">
    <source>
        <dbReference type="SAM" id="Coils"/>
    </source>
</evidence>
<gene>
    <name evidence="7" type="ORF">HGP29_21110</name>
</gene>
<dbReference type="SMART" id="SM00698">
    <property type="entry name" value="MORN"/>
    <property type="match status" value="3"/>
</dbReference>
<evidence type="ECO:0000256" key="2">
    <source>
        <dbReference type="ARBA" id="ARBA00022737"/>
    </source>
</evidence>
<dbReference type="Pfam" id="PF02493">
    <property type="entry name" value="MORN"/>
    <property type="match status" value="4"/>
</dbReference>
<dbReference type="Proteomes" id="UP000585050">
    <property type="component" value="Unassembled WGS sequence"/>
</dbReference>
<proteinExistence type="predicted"/>
<dbReference type="Gene3D" id="2.20.110.10">
    <property type="entry name" value="Histone H3 K4-specific methyltransferase SET7/9 N-terminal domain"/>
    <property type="match status" value="2"/>
</dbReference>
<dbReference type="InterPro" id="IPR052472">
    <property type="entry name" value="MORN3"/>
</dbReference>
<comment type="caution">
    <text evidence="7">The sequence shown here is derived from an EMBL/GenBank/DDBJ whole genome shotgun (WGS) entry which is preliminary data.</text>
</comment>
<evidence type="ECO:0000256" key="1">
    <source>
        <dbReference type="ARBA" id="ARBA00004218"/>
    </source>
</evidence>
<comment type="subcellular location">
    <subcellularLocation>
        <location evidence="1">Cytoplasmic vesicle</location>
        <location evidence="1">Secretory vesicle</location>
        <location evidence="1">Acrosome</location>
    </subcellularLocation>
</comment>
<keyword evidence="8" id="KW-1185">Reference proteome</keyword>
<evidence type="ECO:0000313" key="7">
    <source>
        <dbReference type="EMBL" id="NLR93713.1"/>
    </source>
</evidence>
<accession>A0A7X8SP33</accession>
<evidence type="ECO:0000256" key="4">
    <source>
        <dbReference type="ARBA" id="ARBA00039854"/>
    </source>
</evidence>
<comment type="function">
    <text evidence="5">Assembles a suppression complex (suppresome) by tethering SIRT1 and MDM2 to regulate composite modifications of p53/TP53. Confers both deacetylation-mediated functional inactivation, by SIRT1, and ubiquitination-dependent degradation, by MDM2, of p53/TP53, promoting a proliferative and cell survival behaviors. May play a role in the regulation of spermatogenesis.</text>
</comment>
<reference evidence="7 8" key="1">
    <citation type="submission" date="2020-04" db="EMBL/GenBank/DDBJ databases">
        <title>Flammeovirga sp. SR4, a novel species isolated from seawater.</title>
        <authorList>
            <person name="Wang X."/>
        </authorList>
    </citation>
    <scope>NUCLEOTIDE SEQUENCE [LARGE SCALE GENOMIC DNA]</scope>
    <source>
        <strain evidence="7 8">SR4</strain>
    </source>
</reference>
<dbReference type="GO" id="GO:0031410">
    <property type="term" value="C:cytoplasmic vesicle"/>
    <property type="evidence" value="ECO:0007669"/>
    <property type="project" value="UniProtKB-KW"/>
</dbReference>
<dbReference type="FunFam" id="2.20.110.10:FF:000002">
    <property type="entry name" value="Phosphatidylinositol 4-phosphate 5-kinase 8"/>
    <property type="match status" value="1"/>
</dbReference>
<dbReference type="PANTHER" id="PTHR46511">
    <property type="entry name" value="MORN REPEAT-CONTAINING PROTEIN 3"/>
    <property type="match status" value="1"/>
</dbReference>
<dbReference type="SUPFAM" id="SSF82185">
    <property type="entry name" value="Histone H3 K4-specific methyltransferase SET7/9 N-terminal domain"/>
    <property type="match status" value="1"/>
</dbReference>
<evidence type="ECO:0000256" key="5">
    <source>
        <dbReference type="ARBA" id="ARBA00045851"/>
    </source>
</evidence>
<keyword evidence="3" id="KW-0968">Cytoplasmic vesicle</keyword>
<organism evidence="7 8">
    <name type="scientific">Flammeovirga agarivorans</name>
    <dbReference type="NCBI Taxonomy" id="2726742"/>
    <lineage>
        <taxon>Bacteria</taxon>
        <taxon>Pseudomonadati</taxon>
        <taxon>Bacteroidota</taxon>
        <taxon>Cytophagia</taxon>
        <taxon>Cytophagales</taxon>
        <taxon>Flammeovirgaceae</taxon>
        <taxon>Flammeovirga</taxon>
    </lineage>
</organism>
<dbReference type="PANTHER" id="PTHR46511:SF1">
    <property type="entry name" value="MORN REPEAT-CONTAINING PROTEIN 3"/>
    <property type="match status" value="1"/>
</dbReference>
<dbReference type="AlphaFoldDB" id="A0A7X8SP33"/>
<dbReference type="RefSeq" id="WP_168884421.1">
    <property type="nucleotide sequence ID" value="NZ_JABAIL010000007.1"/>
</dbReference>
<keyword evidence="6" id="KW-0175">Coiled coil</keyword>
<name>A0A7X8SP33_9BACT</name>
<feature type="coiled-coil region" evidence="6">
    <location>
        <begin position="139"/>
        <end position="173"/>
    </location>
</feature>
<protein>
    <recommendedName>
        <fullName evidence="4">MORN repeat-containing protein 3</fullName>
    </recommendedName>
</protein>
<evidence type="ECO:0000256" key="3">
    <source>
        <dbReference type="ARBA" id="ARBA00023329"/>
    </source>
</evidence>
<evidence type="ECO:0000313" key="8">
    <source>
        <dbReference type="Proteomes" id="UP000585050"/>
    </source>
</evidence>